<dbReference type="PROSITE" id="PS50818">
    <property type="entry name" value="INTEIN_C_TER"/>
    <property type="match status" value="1"/>
</dbReference>
<evidence type="ECO:0000259" key="1">
    <source>
        <dbReference type="SMART" id="SM00305"/>
    </source>
</evidence>
<feature type="domain" description="Hint" evidence="1">
    <location>
        <begin position="2"/>
        <end position="44"/>
    </location>
</feature>
<dbReference type="EMBL" id="LAZR01008936">
    <property type="protein sequence ID" value="KKM75669.1"/>
    <property type="molecule type" value="Genomic_DNA"/>
</dbReference>
<dbReference type="Gene3D" id="2.170.16.10">
    <property type="entry name" value="Hedgehog/Intein (Hint) domain"/>
    <property type="match status" value="1"/>
</dbReference>
<accession>A0A0F9K0U1</accession>
<dbReference type="SUPFAM" id="SSF51294">
    <property type="entry name" value="Hedgehog/intein (Hint) domain"/>
    <property type="match status" value="1"/>
</dbReference>
<dbReference type="AlphaFoldDB" id="A0A0F9K0U1"/>
<dbReference type="SMART" id="SM00305">
    <property type="entry name" value="HintC"/>
    <property type="match status" value="1"/>
</dbReference>
<protein>
    <recommendedName>
        <fullName evidence="1">Hint domain-containing protein</fullName>
    </recommendedName>
</protein>
<proteinExistence type="predicted"/>
<sequence>MYNSKIKSIKKIGKVQTYDLHTPKYHNFLLSNGILSHNSGKSYAALKLAEELDKNFKIDSCCFKAKDFMNKINELIKRSEDGEVIKGKVILWDEFGVEHNAREFMTISNRVINYFFQTSRHLNLVVIMTVPLLSFIDSATRKLSHCIGEMDGINQRTKTTSVKVKMIQTNVISGKEYPKYLRYRKNNKGFVSKKIRFSLPSEELIKAYEIKKKAFTTKLNKEIMDKLLAKEEKDNKEIKGTLLETEVDVLKILNYNNGNVKKTSQDTAMGTRDIQRYKRKAKIREIENEKLRKTINMIIPTPTTT</sequence>
<reference evidence="2" key="1">
    <citation type="journal article" date="2015" name="Nature">
        <title>Complex archaea that bridge the gap between prokaryotes and eukaryotes.</title>
        <authorList>
            <person name="Spang A."/>
            <person name="Saw J.H."/>
            <person name="Jorgensen S.L."/>
            <person name="Zaremba-Niedzwiedzka K."/>
            <person name="Martijn J."/>
            <person name="Lind A.E."/>
            <person name="van Eijk R."/>
            <person name="Schleper C."/>
            <person name="Guy L."/>
            <person name="Ettema T.J."/>
        </authorList>
    </citation>
    <scope>NUCLEOTIDE SEQUENCE</scope>
</reference>
<comment type="caution">
    <text evidence="2">The sequence shown here is derived from an EMBL/GenBank/DDBJ whole genome shotgun (WGS) entry which is preliminary data.</text>
</comment>
<organism evidence="2">
    <name type="scientific">marine sediment metagenome</name>
    <dbReference type="NCBI Taxonomy" id="412755"/>
    <lineage>
        <taxon>unclassified sequences</taxon>
        <taxon>metagenomes</taxon>
        <taxon>ecological metagenomes</taxon>
    </lineage>
</organism>
<dbReference type="InterPro" id="IPR003586">
    <property type="entry name" value="Hint_dom_C"/>
</dbReference>
<dbReference type="InterPro" id="IPR036844">
    <property type="entry name" value="Hint_dom_sf"/>
</dbReference>
<gene>
    <name evidence="2" type="ORF">LCGC14_1387950</name>
</gene>
<evidence type="ECO:0000313" key="2">
    <source>
        <dbReference type="EMBL" id="KKM75669.1"/>
    </source>
</evidence>
<name>A0A0F9K0U1_9ZZZZ</name>
<dbReference type="NCBIfam" id="TIGR01443">
    <property type="entry name" value="intein_Cterm"/>
    <property type="match status" value="1"/>
</dbReference>
<dbReference type="InterPro" id="IPR030934">
    <property type="entry name" value="Intein_C"/>
</dbReference>